<sequence length="51" mass="6166">MLTGLFCQFLECRVELNQNIPHGYLTFLPFLFPLVLRLWKLDCSYFYSPMF</sequence>
<proteinExistence type="predicted"/>
<protein>
    <submittedName>
        <fullName evidence="1">Uncharacterized protein</fullName>
    </submittedName>
</protein>
<reference evidence="1" key="1">
    <citation type="submission" date="2014-09" db="EMBL/GenBank/DDBJ databases">
        <authorList>
            <person name="Magalhaes I.L.F."/>
            <person name="Oliveira U."/>
            <person name="Santos F.R."/>
            <person name="Vidigal T.H.D.A."/>
            <person name="Brescovit A.D."/>
            <person name="Santos A.J."/>
        </authorList>
    </citation>
    <scope>NUCLEOTIDE SEQUENCE</scope>
    <source>
        <tissue evidence="1">Shoot tissue taken approximately 20 cm above the soil surface</tissue>
    </source>
</reference>
<organism evidence="1">
    <name type="scientific">Arundo donax</name>
    <name type="common">Giant reed</name>
    <name type="synonym">Donax arundinaceus</name>
    <dbReference type="NCBI Taxonomy" id="35708"/>
    <lineage>
        <taxon>Eukaryota</taxon>
        <taxon>Viridiplantae</taxon>
        <taxon>Streptophyta</taxon>
        <taxon>Embryophyta</taxon>
        <taxon>Tracheophyta</taxon>
        <taxon>Spermatophyta</taxon>
        <taxon>Magnoliopsida</taxon>
        <taxon>Liliopsida</taxon>
        <taxon>Poales</taxon>
        <taxon>Poaceae</taxon>
        <taxon>PACMAD clade</taxon>
        <taxon>Arundinoideae</taxon>
        <taxon>Arundineae</taxon>
        <taxon>Arundo</taxon>
    </lineage>
</organism>
<evidence type="ECO:0000313" key="1">
    <source>
        <dbReference type="EMBL" id="JAE27099.1"/>
    </source>
</evidence>
<dbReference type="EMBL" id="GBRH01170797">
    <property type="protein sequence ID" value="JAE27099.1"/>
    <property type="molecule type" value="Transcribed_RNA"/>
</dbReference>
<reference evidence="1" key="2">
    <citation type="journal article" date="2015" name="Data Brief">
        <title>Shoot transcriptome of the giant reed, Arundo donax.</title>
        <authorList>
            <person name="Barrero R.A."/>
            <person name="Guerrero F.D."/>
            <person name="Moolhuijzen P."/>
            <person name="Goolsby J.A."/>
            <person name="Tidwell J."/>
            <person name="Bellgard S.E."/>
            <person name="Bellgard M.I."/>
        </authorList>
    </citation>
    <scope>NUCLEOTIDE SEQUENCE</scope>
    <source>
        <tissue evidence="1">Shoot tissue taken approximately 20 cm above the soil surface</tissue>
    </source>
</reference>
<dbReference type="AlphaFoldDB" id="A0A0A9GU98"/>
<name>A0A0A9GU98_ARUDO</name>
<accession>A0A0A9GU98</accession>